<comment type="similarity">
    <text evidence="1">Belongs to the Glu/Leu/Phe/Val dehydrogenases family.</text>
</comment>
<evidence type="ECO:0000313" key="5">
    <source>
        <dbReference type="Proteomes" id="UP001178461"/>
    </source>
</evidence>
<dbReference type="AlphaFoldDB" id="A0AA35JXH2"/>
<feature type="domain" description="Glutamate/phenylalanine/leucine/valine/L-tryptophan dehydrogenase dimerisation" evidence="3">
    <location>
        <begin position="11"/>
        <end position="38"/>
    </location>
</feature>
<protein>
    <submittedName>
        <fullName evidence="4">Glutamate dehydrogenase 1, mitochondrial</fullName>
    </submittedName>
</protein>
<accession>A0AA35JXH2</accession>
<sequence length="67" mass="7370">MSSSPTCQQIGIHYSSAVTVDEVKALAALMTYKCAVVGCLRERNCTLRISFHHGMFSQENHGCSHKV</sequence>
<dbReference type="EMBL" id="OX395127">
    <property type="protein sequence ID" value="CAI5766889.1"/>
    <property type="molecule type" value="Genomic_DNA"/>
</dbReference>
<dbReference type="SUPFAM" id="SSF53223">
    <property type="entry name" value="Aminoacid dehydrogenase-like, N-terminal domain"/>
    <property type="match status" value="1"/>
</dbReference>
<keyword evidence="5" id="KW-1185">Reference proteome</keyword>
<dbReference type="Proteomes" id="UP001178461">
    <property type="component" value="Chromosome 2"/>
</dbReference>
<dbReference type="Gene3D" id="3.40.50.10860">
    <property type="entry name" value="Leucine Dehydrogenase, chain A, domain 1"/>
    <property type="match status" value="1"/>
</dbReference>
<dbReference type="InterPro" id="IPR046346">
    <property type="entry name" value="Aminoacid_DH-like_N_sf"/>
</dbReference>
<dbReference type="GO" id="GO:0016491">
    <property type="term" value="F:oxidoreductase activity"/>
    <property type="evidence" value="ECO:0007669"/>
    <property type="project" value="UniProtKB-KW"/>
</dbReference>
<dbReference type="Pfam" id="PF02812">
    <property type="entry name" value="ELFV_dehydrog_N"/>
    <property type="match status" value="1"/>
</dbReference>
<dbReference type="InterPro" id="IPR006097">
    <property type="entry name" value="Glu/Leu/Phe/Val/Trp_DH_dimer"/>
</dbReference>
<proteinExistence type="inferred from homology"/>
<evidence type="ECO:0000256" key="2">
    <source>
        <dbReference type="ARBA" id="ARBA00023002"/>
    </source>
</evidence>
<gene>
    <name evidence="4" type="ORF">PODLI_1B034409</name>
</gene>
<evidence type="ECO:0000259" key="3">
    <source>
        <dbReference type="Pfam" id="PF02812"/>
    </source>
</evidence>
<reference evidence="4" key="1">
    <citation type="submission" date="2022-12" db="EMBL/GenBank/DDBJ databases">
        <authorList>
            <person name="Alioto T."/>
            <person name="Alioto T."/>
            <person name="Gomez Garrido J."/>
        </authorList>
    </citation>
    <scope>NUCLEOTIDE SEQUENCE</scope>
</reference>
<organism evidence="4 5">
    <name type="scientific">Podarcis lilfordi</name>
    <name type="common">Lilford's wall lizard</name>
    <dbReference type="NCBI Taxonomy" id="74358"/>
    <lineage>
        <taxon>Eukaryota</taxon>
        <taxon>Metazoa</taxon>
        <taxon>Chordata</taxon>
        <taxon>Craniata</taxon>
        <taxon>Vertebrata</taxon>
        <taxon>Euteleostomi</taxon>
        <taxon>Lepidosauria</taxon>
        <taxon>Squamata</taxon>
        <taxon>Bifurcata</taxon>
        <taxon>Unidentata</taxon>
        <taxon>Episquamata</taxon>
        <taxon>Laterata</taxon>
        <taxon>Lacertibaenia</taxon>
        <taxon>Lacertidae</taxon>
        <taxon>Podarcis</taxon>
    </lineage>
</organism>
<evidence type="ECO:0000313" key="4">
    <source>
        <dbReference type="EMBL" id="CAI5766889.1"/>
    </source>
</evidence>
<dbReference type="GO" id="GO:0006520">
    <property type="term" value="P:amino acid metabolic process"/>
    <property type="evidence" value="ECO:0007669"/>
    <property type="project" value="InterPro"/>
</dbReference>
<name>A0AA35JXH2_9SAUR</name>
<keyword evidence="2" id="KW-0560">Oxidoreductase</keyword>
<evidence type="ECO:0000256" key="1">
    <source>
        <dbReference type="ARBA" id="ARBA00006382"/>
    </source>
</evidence>